<dbReference type="EMBL" id="JABTTQ020000007">
    <property type="protein sequence ID" value="KAK6151377.1"/>
    <property type="molecule type" value="Genomic_DNA"/>
</dbReference>
<sequence>MPSFPPPGTVTVCEINRELGNGFTKEGHFINSAARQALLSGSLRPLFQPADVKLLQDIDLHSLSWHHHKQILAFISGPHHVTICDYNDSDGKALCVLSNESQKDVKILEWRPNGGKTLSVACKGGICIWAASYPGNVPSVRSGLTSNTLSRGSTSRCVLVDFLQSFDSEQISALSWSPDGRYPNQLLVYHHLLFL</sequence>
<dbReference type="PANTHER" id="PTHR14494:SF0">
    <property type="entry name" value="ALADIN"/>
    <property type="match status" value="1"/>
</dbReference>
<accession>A0ABR0WYB0</accession>
<name>A0ABR0WYB0_REHGL</name>
<dbReference type="Proteomes" id="UP001318860">
    <property type="component" value="Unassembled WGS sequence"/>
</dbReference>
<dbReference type="InterPro" id="IPR045139">
    <property type="entry name" value="Aladin"/>
</dbReference>
<gene>
    <name evidence="1" type="ORF">DH2020_014012</name>
</gene>
<proteinExistence type="predicted"/>
<dbReference type="SUPFAM" id="SSF50978">
    <property type="entry name" value="WD40 repeat-like"/>
    <property type="match status" value="1"/>
</dbReference>
<protein>
    <recommendedName>
        <fullName evidence="3">Aladin</fullName>
    </recommendedName>
</protein>
<evidence type="ECO:0000313" key="2">
    <source>
        <dbReference type="Proteomes" id="UP001318860"/>
    </source>
</evidence>
<comment type="caution">
    <text evidence="1">The sequence shown here is derived from an EMBL/GenBank/DDBJ whole genome shotgun (WGS) entry which is preliminary data.</text>
</comment>
<keyword evidence="2" id="KW-1185">Reference proteome</keyword>
<dbReference type="Gene3D" id="2.130.10.10">
    <property type="entry name" value="YVTN repeat-like/Quinoprotein amine dehydrogenase"/>
    <property type="match status" value="1"/>
</dbReference>
<reference evidence="1 2" key="1">
    <citation type="journal article" date="2021" name="Comput. Struct. Biotechnol. J.">
        <title>De novo genome assembly of the potent medicinal plant Rehmannia glutinosa using nanopore technology.</title>
        <authorList>
            <person name="Ma L."/>
            <person name="Dong C."/>
            <person name="Song C."/>
            <person name="Wang X."/>
            <person name="Zheng X."/>
            <person name="Niu Y."/>
            <person name="Chen S."/>
            <person name="Feng W."/>
        </authorList>
    </citation>
    <scope>NUCLEOTIDE SEQUENCE [LARGE SCALE GENOMIC DNA]</scope>
    <source>
        <strain evidence="1">DH-2019</strain>
    </source>
</reference>
<evidence type="ECO:0008006" key="3">
    <source>
        <dbReference type="Google" id="ProtNLM"/>
    </source>
</evidence>
<dbReference type="PANTHER" id="PTHR14494">
    <property type="entry name" value="ALADIN/ADRACALIN/AAAS"/>
    <property type="match status" value="1"/>
</dbReference>
<dbReference type="InterPro" id="IPR015943">
    <property type="entry name" value="WD40/YVTN_repeat-like_dom_sf"/>
</dbReference>
<dbReference type="InterPro" id="IPR036322">
    <property type="entry name" value="WD40_repeat_dom_sf"/>
</dbReference>
<organism evidence="1 2">
    <name type="scientific">Rehmannia glutinosa</name>
    <name type="common">Chinese foxglove</name>
    <dbReference type="NCBI Taxonomy" id="99300"/>
    <lineage>
        <taxon>Eukaryota</taxon>
        <taxon>Viridiplantae</taxon>
        <taxon>Streptophyta</taxon>
        <taxon>Embryophyta</taxon>
        <taxon>Tracheophyta</taxon>
        <taxon>Spermatophyta</taxon>
        <taxon>Magnoliopsida</taxon>
        <taxon>eudicotyledons</taxon>
        <taxon>Gunneridae</taxon>
        <taxon>Pentapetalae</taxon>
        <taxon>asterids</taxon>
        <taxon>lamiids</taxon>
        <taxon>Lamiales</taxon>
        <taxon>Orobanchaceae</taxon>
        <taxon>Rehmannieae</taxon>
        <taxon>Rehmannia</taxon>
    </lineage>
</organism>
<evidence type="ECO:0000313" key="1">
    <source>
        <dbReference type="EMBL" id="KAK6151377.1"/>
    </source>
</evidence>